<evidence type="ECO:0000313" key="2">
    <source>
        <dbReference type="Proteomes" id="UP001501676"/>
    </source>
</evidence>
<dbReference type="EMBL" id="BAAAYN010000005">
    <property type="protein sequence ID" value="GAA3383385.1"/>
    <property type="molecule type" value="Genomic_DNA"/>
</dbReference>
<protein>
    <submittedName>
        <fullName evidence="1">Uncharacterized protein</fullName>
    </submittedName>
</protein>
<accession>A0ABP6SSE9</accession>
<gene>
    <name evidence="1" type="ORF">GCM10020369_09060</name>
</gene>
<dbReference type="RefSeq" id="WP_345726668.1">
    <property type="nucleotide sequence ID" value="NZ_BAAAYN010000005.1"/>
</dbReference>
<reference evidence="2" key="1">
    <citation type="journal article" date="2019" name="Int. J. Syst. Evol. Microbiol.">
        <title>The Global Catalogue of Microorganisms (GCM) 10K type strain sequencing project: providing services to taxonomists for standard genome sequencing and annotation.</title>
        <authorList>
            <consortium name="The Broad Institute Genomics Platform"/>
            <consortium name="The Broad Institute Genome Sequencing Center for Infectious Disease"/>
            <person name="Wu L."/>
            <person name="Ma J."/>
        </authorList>
    </citation>
    <scope>NUCLEOTIDE SEQUENCE [LARGE SCALE GENOMIC DNA]</scope>
    <source>
        <strain evidence="2">JCM 9458</strain>
    </source>
</reference>
<keyword evidence="2" id="KW-1185">Reference proteome</keyword>
<evidence type="ECO:0000313" key="1">
    <source>
        <dbReference type="EMBL" id="GAA3383385.1"/>
    </source>
</evidence>
<proteinExistence type="predicted"/>
<comment type="caution">
    <text evidence="1">The sequence shown here is derived from an EMBL/GenBank/DDBJ whole genome shotgun (WGS) entry which is preliminary data.</text>
</comment>
<organism evidence="1 2">
    <name type="scientific">Cryptosporangium minutisporangium</name>
    <dbReference type="NCBI Taxonomy" id="113569"/>
    <lineage>
        <taxon>Bacteria</taxon>
        <taxon>Bacillati</taxon>
        <taxon>Actinomycetota</taxon>
        <taxon>Actinomycetes</taxon>
        <taxon>Cryptosporangiales</taxon>
        <taxon>Cryptosporangiaceae</taxon>
        <taxon>Cryptosporangium</taxon>
    </lineage>
</organism>
<sequence>MSGRPDDGGADIPEDDWVEQDLLTRALATDRLAQLEADTRAELAAEEGDPAAAALLRRRLAAIEASRANIARS</sequence>
<dbReference type="Proteomes" id="UP001501676">
    <property type="component" value="Unassembled WGS sequence"/>
</dbReference>
<name>A0ABP6SSE9_9ACTN</name>